<evidence type="ECO:0000256" key="1">
    <source>
        <dbReference type="ARBA" id="ARBA00001947"/>
    </source>
</evidence>
<dbReference type="GeneID" id="19244246"/>
<dbReference type="Proteomes" id="UP000019373">
    <property type="component" value="Unassembled WGS sequence"/>
</dbReference>
<dbReference type="InterPro" id="IPR020843">
    <property type="entry name" value="ER"/>
</dbReference>
<dbReference type="Pfam" id="PF00107">
    <property type="entry name" value="ADH_zinc_N"/>
    <property type="match status" value="1"/>
</dbReference>
<evidence type="ECO:0000256" key="4">
    <source>
        <dbReference type="ARBA" id="ARBA00022833"/>
    </source>
</evidence>
<organism evidence="7 8">
    <name type="scientific">Endocarpon pusillum (strain Z07020 / HMAS-L-300199)</name>
    <name type="common">Lichen-forming fungus</name>
    <dbReference type="NCBI Taxonomy" id="1263415"/>
    <lineage>
        <taxon>Eukaryota</taxon>
        <taxon>Fungi</taxon>
        <taxon>Dikarya</taxon>
        <taxon>Ascomycota</taxon>
        <taxon>Pezizomycotina</taxon>
        <taxon>Eurotiomycetes</taxon>
        <taxon>Chaetothyriomycetidae</taxon>
        <taxon>Verrucariales</taxon>
        <taxon>Verrucariaceae</taxon>
        <taxon>Endocarpon</taxon>
    </lineage>
</organism>
<evidence type="ECO:0000256" key="2">
    <source>
        <dbReference type="ARBA" id="ARBA00008072"/>
    </source>
</evidence>
<keyword evidence="5" id="KW-0560">Oxidoreductase</keyword>
<dbReference type="PANTHER" id="PTHR42940">
    <property type="entry name" value="ALCOHOL DEHYDROGENASE 1-RELATED"/>
    <property type="match status" value="1"/>
</dbReference>
<evidence type="ECO:0000256" key="5">
    <source>
        <dbReference type="ARBA" id="ARBA00023002"/>
    </source>
</evidence>
<dbReference type="RefSeq" id="XP_007787102.1">
    <property type="nucleotide sequence ID" value="XM_007788912.1"/>
</dbReference>
<keyword evidence="4" id="KW-0862">Zinc</keyword>
<evidence type="ECO:0000256" key="3">
    <source>
        <dbReference type="ARBA" id="ARBA00022723"/>
    </source>
</evidence>
<dbReference type="GO" id="GO:0005737">
    <property type="term" value="C:cytoplasm"/>
    <property type="evidence" value="ECO:0007669"/>
    <property type="project" value="TreeGrafter"/>
</dbReference>
<feature type="domain" description="Enoyl reductase (ER)" evidence="6">
    <location>
        <begin position="34"/>
        <end position="277"/>
    </location>
</feature>
<dbReference type="AlphaFoldDB" id="U1GT23"/>
<comment type="cofactor">
    <cofactor evidence="1">
        <name>Zn(2+)</name>
        <dbReference type="ChEBI" id="CHEBI:29105"/>
    </cofactor>
</comment>
<dbReference type="InterPro" id="IPR036291">
    <property type="entry name" value="NAD(P)-bd_dom_sf"/>
</dbReference>
<evidence type="ECO:0000313" key="8">
    <source>
        <dbReference type="Proteomes" id="UP000019373"/>
    </source>
</evidence>
<dbReference type="EMBL" id="KE720805">
    <property type="protein sequence ID" value="ERF75563.1"/>
    <property type="molecule type" value="Genomic_DNA"/>
</dbReference>
<name>U1GT23_ENDPU</name>
<dbReference type="SUPFAM" id="SSF50129">
    <property type="entry name" value="GroES-like"/>
    <property type="match status" value="1"/>
</dbReference>
<dbReference type="PANTHER" id="PTHR42940:SF8">
    <property type="entry name" value="VACUOLAR PROTEIN SORTING-ASSOCIATED PROTEIN 11"/>
    <property type="match status" value="1"/>
</dbReference>
<dbReference type="eggNOG" id="KOG0023">
    <property type="taxonomic scope" value="Eukaryota"/>
</dbReference>
<sequence length="278" mass="29273">MSSLIPGEMLAAQVVKVTHPSPSCHIQPVTSYSQFNERYQIHKIPTPRSLGPNEILLKTAAASLCHTDLLVTAGKFPTKLPRTASHEGTGIVQAVGSAVKDFKIGDRVMAGLPKRPCGDCINCKGPENWHQYCQNIEGCIGFLVDGAFAEYLVADSAFSAKVPDDLSLVSAAPLACAGITIWGGIVRAAVPKNGWLAIVGSGGGLGHLGIQMARVKGINVIGIDAPDEGIALSKEAGCEHVFDARKGKEEVVREVQALTNGLGVEAAINVSYHEYHAA</sequence>
<keyword evidence="3" id="KW-0479">Metal-binding</keyword>
<dbReference type="Gene3D" id="3.40.50.720">
    <property type="entry name" value="NAD(P)-binding Rossmann-like Domain"/>
    <property type="match status" value="1"/>
</dbReference>
<dbReference type="OrthoDB" id="256333at2759"/>
<dbReference type="Pfam" id="PF08240">
    <property type="entry name" value="ADH_N"/>
    <property type="match status" value="1"/>
</dbReference>
<proteinExistence type="inferred from homology"/>
<dbReference type="SUPFAM" id="SSF51735">
    <property type="entry name" value="NAD(P)-binding Rossmann-fold domains"/>
    <property type="match status" value="1"/>
</dbReference>
<dbReference type="OMA" id="VIPFQEL"/>
<accession>U1GT23</accession>
<evidence type="ECO:0000259" key="6">
    <source>
        <dbReference type="SMART" id="SM00829"/>
    </source>
</evidence>
<gene>
    <name evidence="7" type="ORF">EPUS_09440</name>
</gene>
<dbReference type="Gene3D" id="3.90.180.10">
    <property type="entry name" value="Medium-chain alcohol dehydrogenases, catalytic domain"/>
    <property type="match status" value="1"/>
</dbReference>
<reference evidence="8" key="1">
    <citation type="journal article" date="2014" name="BMC Genomics">
        <title>Genome characteristics reveal the impact of lichenization on lichen-forming fungus Endocarpon pusillum Hedwig (Verrucariales, Ascomycota).</title>
        <authorList>
            <person name="Wang Y.-Y."/>
            <person name="Liu B."/>
            <person name="Zhang X.-Y."/>
            <person name="Zhou Q.-M."/>
            <person name="Zhang T."/>
            <person name="Li H."/>
            <person name="Yu Y.-F."/>
            <person name="Zhang X.-L."/>
            <person name="Hao X.-Y."/>
            <person name="Wang M."/>
            <person name="Wang L."/>
            <person name="Wei J.-C."/>
        </authorList>
    </citation>
    <scope>NUCLEOTIDE SEQUENCE [LARGE SCALE GENOMIC DNA]</scope>
    <source>
        <strain evidence="8">Z07020 / HMAS-L-300199</strain>
    </source>
</reference>
<dbReference type="GO" id="GO:0046872">
    <property type="term" value="F:metal ion binding"/>
    <property type="evidence" value="ECO:0007669"/>
    <property type="project" value="UniProtKB-KW"/>
</dbReference>
<dbReference type="InterPro" id="IPR011032">
    <property type="entry name" value="GroES-like_sf"/>
</dbReference>
<dbReference type="SMART" id="SM00829">
    <property type="entry name" value="PKS_ER"/>
    <property type="match status" value="1"/>
</dbReference>
<comment type="similarity">
    <text evidence="2">Belongs to the zinc-containing alcohol dehydrogenase family.</text>
</comment>
<protein>
    <recommendedName>
        <fullName evidence="6">Enoyl reductase (ER) domain-containing protein</fullName>
    </recommendedName>
</protein>
<dbReference type="HOGENOM" id="CLU_026673_20_1_1"/>
<evidence type="ECO:0000313" key="7">
    <source>
        <dbReference type="EMBL" id="ERF75563.1"/>
    </source>
</evidence>
<keyword evidence="8" id="KW-1185">Reference proteome</keyword>
<dbReference type="InterPro" id="IPR013149">
    <property type="entry name" value="ADH-like_C"/>
</dbReference>
<dbReference type="InterPro" id="IPR013154">
    <property type="entry name" value="ADH-like_N"/>
</dbReference>
<dbReference type="GO" id="GO:0004022">
    <property type="term" value="F:alcohol dehydrogenase (NAD+) activity"/>
    <property type="evidence" value="ECO:0007669"/>
    <property type="project" value="TreeGrafter"/>
</dbReference>